<proteinExistence type="predicted"/>
<protein>
    <recommendedName>
        <fullName evidence="3">DUF4333 domain-containing protein</fullName>
    </recommendedName>
</protein>
<dbReference type="EMBL" id="WUTW01000001">
    <property type="protein sequence ID" value="MXQ62432.1"/>
    <property type="molecule type" value="Genomic_DNA"/>
</dbReference>
<evidence type="ECO:0000313" key="2">
    <source>
        <dbReference type="Proteomes" id="UP000431901"/>
    </source>
</evidence>
<evidence type="ECO:0000313" key="1">
    <source>
        <dbReference type="EMBL" id="MXQ62432.1"/>
    </source>
</evidence>
<reference evidence="1 2" key="1">
    <citation type="submission" date="2019-12" db="EMBL/GenBank/DDBJ databases">
        <title>Nocardia macrotermitis sp. nov. and Nocardia aurantia sp. nov., isolated from the gut of the fungus growing-termite Macrotermes natalensis.</title>
        <authorList>
            <person name="Christine B."/>
            <person name="Rene B."/>
        </authorList>
    </citation>
    <scope>NUCLEOTIDE SEQUENCE [LARGE SCALE GENOMIC DNA]</scope>
    <source>
        <strain evidence="1 2">DSM 102126</strain>
    </source>
</reference>
<accession>A0A6I4W6V8</accession>
<dbReference type="AlphaFoldDB" id="A0A6I4W6V8"/>
<name>A0A6I4W6V8_9ACTN</name>
<dbReference type="OrthoDB" id="3694165at2"/>
<organism evidence="1 2">
    <name type="scientific">Actinomadura rayongensis</name>
    <dbReference type="NCBI Taxonomy" id="1429076"/>
    <lineage>
        <taxon>Bacteria</taxon>
        <taxon>Bacillati</taxon>
        <taxon>Actinomycetota</taxon>
        <taxon>Actinomycetes</taxon>
        <taxon>Streptosporangiales</taxon>
        <taxon>Thermomonosporaceae</taxon>
        <taxon>Actinomadura</taxon>
    </lineage>
</organism>
<evidence type="ECO:0008006" key="3">
    <source>
        <dbReference type="Google" id="ProtNLM"/>
    </source>
</evidence>
<keyword evidence="2" id="KW-1185">Reference proteome</keyword>
<dbReference type="PROSITE" id="PS51257">
    <property type="entry name" value="PROKAR_LIPOPROTEIN"/>
    <property type="match status" value="1"/>
</dbReference>
<dbReference type="Proteomes" id="UP000431901">
    <property type="component" value="Unassembled WGS sequence"/>
</dbReference>
<sequence>MRIVVLGVLVALGTSGCRVMQHISDGAYRNAVADGTVDDLRARGITLRARPECEFPVRAGGQTLTIRCTARAADGAPVTVTGRASRVDQSDPLEEYVVTVGNRVVLRQDCLGLGCVHRNH</sequence>
<comment type="caution">
    <text evidence="1">The sequence shown here is derived from an EMBL/GenBank/DDBJ whole genome shotgun (WGS) entry which is preliminary data.</text>
</comment>
<gene>
    <name evidence="1" type="ORF">GQ466_00105</name>
</gene>